<dbReference type="PRINTS" id="PR00598">
    <property type="entry name" value="HTHMARR"/>
</dbReference>
<reference evidence="2" key="1">
    <citation type="submission" date="2020-09" db="EMBL/GenBank/DDBJ databases">
        <title>Streptomyces canutascabiei sp. nov., which causes potato common scab and is distributed across the world.</title>
        <authorList>
            <person name="Nguyen H.P."/>
            <person name="Weisberg A.J."/>
            <person name="Chang J.H."/>
            <person name="Clarke C.R."/>
        </authorList>
    </citation>
    <scope>NUCLEOTIDE SEQUENCE</scope>
    <source>
        <strain evidence="2">ID-01-6.2a</strain>
    </source>
</reference>
<dbReference type="Proteomes" id="UP000661025">
    <property type="component" value="Unassembled WGS sequence"/>
</dbReference>
<dbReference type="EMBL" id="JACYXT010000004">
    <property type="protein sequence ID" value="MBD9724258.1"/>
    <property type="molecule type" value="Genomic_DNA"/>
</dbReference>
<dbReference type="SMART" id="SM00347">
    <property type="entry name" value="HTH_MARR"/>
    <property type="match status" value="1"/>
</dbReference>
<dbReference type="InterPro" id="IPR036388">
    <property type="entry name" value="WH-like_DNA-bd_sf"/>
</dbReference>
<name>A0A927QES6_9ACTN</name>
<dbReference type="Gene3D" id="1.10.10.10">
    <property type="entry name" value="Winged helix-like DNA-binding domain superfamily/Winged helix DNA-binding domain"/>
    <property type="match status" value="1"/>
</dbReference>
<dbReference type="PROSITE" id="PS50995">
    <property type="entry name" value="HTH_MARR_2"/>
    <property type="match status" value="1"/>
</dbReference>
<proteinExistence type="predicted"/>
<dbReference type="InterPro" id="IPR000835">
    <property type="entry name" value="HTH_MarR-typ"/>
</dbReference>
<dbReference type="PANTHER" id="PTHR33164:SF43">
    <property type="entry name" value="HTH-TYPE TRANSCRIPTIONAL REPRESSOR YETL"/>
    <property type="match status" value="1"/>
</dbReference>
<dbReference type="PANTHER" id="PTHR33164">
    <property type="entry name" value="TRANSCRIPTIONAL REGULATOR, MARR FAMILY"/>
    <property type="match status" value="1"/>
</dbReference>
<accession>A0A927QES6</accession>
<dbReference type="AlphaFoldDB" id="A0A927QES6"/>
<evidence type="ECO:0000313" key="2">
    <source>
        <dbReference type="EMBL" id="MBD9724258.1"/>
    </source>
</evidence>
<feature type="domain" description="HTH marR-type" evidence="1">
    <location>
        <begin position="19"/>
        <end position="153"/>
    </location>
</feature>
<evidence type="ECO:0000313" key="3">
    <source>
        <dbReference type="Proteomes" id="UP000661025"/>
    </source>
</evidence>
<sequence length="162" mass="17598">MSPEPGSRASESAKCPTLDNDLVWAIRMISGALRRASAEAAETLPGGARAYLVLVALAEAGDKPPTQLELAGQVGLDRTVMTYLLDDLEGQGLLSRRPNPRDRRARHVILSDDGRSQLQRMRTDVAAAEAQLLAELSEEQRVQFRDLLTRVALAAQRGPAKD</sequence>
<evidence type="ECO:0000259" key="1">
    <source>
        <dbReference type="PROSITE" id="PS50995"/>
    </source>
</evidence>
<protein>
    <submittedName>
        <fullName evidence="2">MarR family transcriptional regulator</fullName>
    </submittedName>
</protein>
<gene>
    <name evidence="2" type="ORF">IHE70_13700</name>
</gene>
<organism evidence="2 3">
    <name type="scientific">Streptomyces caniscabiei</name>
    <dbReference type="NCBI Taxonomy" id="2746961"/>
    <lineage>
        <taxon>Bacteria</taxon>
        <taxon>Bacillati</taxon>
        <taxon>Actinomycetota</taxon>
        <taxon>Actinomycetes</taxon>
        <taxon>Kitasatosporales</taxon>
        <taxon>Streptomycetaceae</taxon>
        <taxon>Streptomyces</taxon>
    </lineage>
</organism>
<dbReference type="SUPFAM" id="SSF46785">
    <property type="entry name" value="Winged helix' DNA-binding domain"/>
    <property type="match status" value="1"/>
</dbReference>
<comment type="caution">
    <text evidence="2">The sequence shown here is derived from an EMBL/GenBank/DDBJ whole genome shotgun (WGS) entry which is preliminary data.</text>
</comment>
<dbReference type="GO" id="GO:0006950">
    <property type="term" value="P:response to stress"/>
    <property type="evidence" value="ECO:0007669"/>
    <property type="project" value="TreeGrafter"/>
</dbReference>
<dbReference type="GO" id="GO:0003700">
    <property type="term" value="F:DNA-binding transcription factor activity"/>
    <property type="evidence" value="ECO:0007669"/>
    <property type="project" value="InterPro"/>
</dbReference>
<dbReference type="InterPro" id="IPR039422">
    <property type="entry name" value="MarR/SlyA-like"/>
</dbReference>
<dbReference type="InterPro" id="IPR036390">
    <property type="entry name" value="WH_DNA-bd_sf"/>
</dbReference>
<dbReference type="Pfam" id="PF01047">
    <property type="entry name" value="MarR"/>
    <property type="match status" value="1"/>
</dbReference>